<dbReference type="Gene3D" id="2.130.10.10">
    <property type="entry name" value="YVTN repeat-like/Quinoprotein amine dehydrogenase"/>
    <property type="match status" value="1"/>
</dbReference>
<dbReference type="InterPro" id="IPR001680">
    <property type="entry name" value="WD40_rpt"/>
</dbReference>
<evidence type="ECO:0000256" key="1">
    <source>
        <dbReference type="ARBA" id="ARBA00005672"/>
    </source>
</evidence>
<dbReference type="Pfam" id="PF00400">
    <property type="entry name" value="WD40"/>
    <property type="match status" value="1"/>
</dbReference>
<sequence>MYSSNSSVYSLQVQARCIVPQQAQRERHRFLAGTTSRKKDNELHVVEFQEDQHELFGSAIYSMPGEVWALAASPHDPALVAASVRTPAGFQNGILRLPEEAAAGGADGGGADDSFVSSRVESSADVVVTYGAATRKQEAILYHPCDEDTAPVHEIAFMDDSTLRLCDFGDGGTLREAASLAVAGGEDAAAACWNPHKHDQVAVASGCGVAQWDLRSGAKAQEVPRAHEFGCTSLDYNPNRPFFFVTAGEDRFIKFWDFRKSSSPMMAVTNHTHWVTSVKYNPFHDQLLGTTGTDHRVTLWRITSISSQPLVELEGDEDGSESADVKVLTFEEHEDSVYSLSWSAYTAWIFSSLSHDGRVILHQVPEAEKYKILL</sequence>
<organism evidence="6">
    <name type="scientific">Phaeomonas parva</name>
    <dbReference type="NCBI Taxonomy" id="124430"/>
    <lineage>
        <taxon>Eukaryota</taxon>
        <taxon>Sar</taxon>
        <taxon>Stramenopiles</taxon>
        <taxon>Ochrophyta</taxon>
        <taxon>Pinguiophyceae</taxon>
        <taxon>Pinguiochrysidales</taxon>
        <taxon>Pinguiochrysidaceae</taxon>
        <taxon>Phaeomonas</taxon>
    </lineage>
</organism>
<reference evidence="6" key="1">
    <citation type="submission" date="2021-01" db="EMBL/GenBank/DDBJ databases">
        <authorList>
            <person name="Corre E."/>
            <person name="Pelletier E."/>
            <person name="Niang G."/>
            <person name="Scheremetjew M."/>
            <person name="Finn R."/>
            <person name="Kale V."/>
            <person name="Holt S."/>
            <person name="Cochrane G."/>
            <person name="Meng A."/>
            <person name="Brown T."/>
            <person name="Cohen L."/>
        </authorList>
    </citation>
    <scope>NUCLEOTIDE SEQUENCE</scope>
    <source>
        <strain evidence="6">CCMP2877</strain>
    </source>
</reference>
<dbReference type="InterPro" id="IPR036322">
    <property type="entry name" value="WD40_repeat_dom_sf"/>
</dbReference>
<dbReference type="InterPro" id="IPR059104">
    <property type="entry name" value="Beta-prop_EIPR1-like"/>
</dbReference>
<evidence type="ECO:0000313" key="6">
    <source>
        <dbReference type="EMBL" id="CAD9249041.1"/>
    </source>
</evidence>
<dbReference type="InterPro" id="IPR015943">
    <property type="entry name" value="WD40/YVTN_repeat-like_dom_sf"/>
</dbReference>
<gene>
    <name evidence="6" type="ORF">PPAR1163_LOCUS7401</name>
</gene>
<dbReference type="EMBL" id="HBGJ01011821">
    <property type="protein sequence ID" value="CAD9249041.1"/>
    <property type="molecule type" value="Transcribed_RNA"/>
</dbReference>
<dbReference type="Pfam" id="PF23609">
    <property type="entry name" value="Beta-prop_EIPR1"/>
    <property type="match status" value="2"/>
</dbReference>
<dbReference type="SMART" id="SM00320">
    <property type="entry name" value="WD40"/>
    <property type="match status" value="4"/>
</dbReference>
<evidence type="ECO:0000256" key="3">
    <source>
        <dbReference type="ARBA" id="ARBA00022737"/>
    </source>
</evidence>
<dbReference type="PANTHER" id="PTHR14205">
    <property type="entry name" value="WD-REPEAT PROTEIN"/>
    <property type="match status" value="1"/>
</dbReference>
<proteinExistence type="inferred from homology"/>
<dbReference type="PANTHER" id="PTHR14205:SF15">
    <property type="entry name" value="EARP AND GARP COMPLEX-INTERACTING PROTEIN 1"/>
    <property type="match status" value="1"/>
</dbReference>
<comment type="similarity">
    <text evidence="1">Belongs to the WD repeat EIPR1 family.</text>
</comment>
<accession>A0A7S1XM21</accession>
<feature type="repeat" description="WD" evidence="4">
    <location>
        <begin position="268"/>
        <end position="304"/>
    </location>
</feature>
<dbReference type="SUPFAM" id="SSF50978">
    <property type="entry name" value="WD40 repeat-like"/>
    <property type="match status" value="1"/>
</dbReference>
<feature type="domain" description="EIPR1-like beta-propeller" evidence="5">
    <location>
        <begin position="153"/>
        <end position="300"/>
    </location>
</feature>
<dbReference type="AlphaFoldDB" id="A0A7S1XM21"/>
<dbReference type="GO" id="GO:0016567">
    <property type="term" value="P:protein ubiquitination"/>
    <property type="evidence" value="ECO:0007669"/>
    <property type="project" value="TreeGrafter"/>
</dbReference>
<protein>
    <recommendedName>
        <fullName evidence="5">EIPR1-like beta-propeller domain-containing protein</fullName>
    </recommendedName>
</protein>
<evidence type="ECO:0000259" key="5">
    <source>
        <dbReference type="Pfam" id="PF23609"/>
    </source>
</evidence>
<keyword evidence="3" id="KW-0677">Repeat</keyword>
<dbReference type="PROSITE" id="PS50082">
    <property type="entry name" value="WD_REPEATS_2"/>
    <property type="match status" value="2"/>
</dbReference>
<evidence type="ECO:0000256" key="2">
    <source>
        <dbReference type="ARBA" id="ARBA00022574"/>
    </source>
</evidence>
<keyword evidence="2 4" id="KW-0853">WD repeat</keyword>
<name>A0A7S1XM21_9STRA</name>
<feature type="domain" description="EIPR1-like beta-propeller" evidence="5">
    <location>
        <begin position="4"/>
        <end position="88"/>
    </location>
</feature>
<feature type="repeat" description="WD" evidence="4">
    <location>
        <begin position="224"/>
        <end position="266"/>
    </location>
</feature>
<dbReference type="InterPro" id="IPR040323">
    <property type="entry name" value="EIPR1"/>
</dbReference>
<evidence type="ECO:0000256" key="4">
    <source>
        <dbReference type="PROSITE-ProRule" id="PRU00221"/>
    </source>
</evidence>